<dbReference type="Proteomes" id="UP001281147">
    <property type="component" value="Unassembled WGS sequence"/>
</dbReference>
<name>A0ACC3NJZ2_9PEZI</name>
<keyword evidence="2" id="KW-1185">Reference proteome</keyword>
<sequence length="499" mass="54674">MSSVSPSIDDDYEYEYDDTKEKKPRKSASGRKLVRWNPDLDQLVLLTVDYVCVREGIPIPWDKVMKEIAPGSTGEAIKQHIAKVRKIREDNQMVVPPKVEKTARRKVGKVGGNSGMITPPSAGRANKIKAEDEEKDENIVTPKKGATLLFHAPEKKTKTPKKAAETPKTPGGGLGRGGRKKSQGEGIGAEENTSFTTPIKSTGKRGRKAKAEIKEEDDVDEGDYSPSKKQRTGISLRPKEQVNYNEQPDEDDDVFGTKEGNGQDEAYDEEMPRSMVKQEPRSSQNSMKYGLPAPNMQQGFTSPSDPALYQNFPPQDLPTYGYGNAAEAFGIGGNSFLDHGSGAGNLDFNNISNSQGPLGYDHGMHLNTNLGPALPNSFTDSPDEFDFPSGMKIFSRANNYSMSTPMPMVNNEFAMQPLSQVPSYNSSFSSSAQGSQSDQAMQSIERAGNQRDVDNPSNGRDFKFADATGFDMNAYEMQMPGDEFANEAFPGMHGYGYGY</sequence>
<accession>A0ACC3NJZ2</accession>
<evidence type="ECO:0000313" key="2">
    <source>
        <dbReference type="Proteomes" id="UP001281147"/>
    </source>
</evidence>
<protein>
    <submittedName>
        <fullName evidence="1">Uncharacterized protein</fullName>
    </submittedName>
</protein>
<reference evidence="1" key="1">
    <citation type="submission" date="2023-07" db="EMBL/GenBank/DDBJ databases">
        <title>Black Yeasts Isolated from many extreme environments.</title>
        <authorList>
            <person name="Coleine C."/>
            <person name="Stajich J.E."/>
            <person name="Selbmann L."/>
        </authorList>
    </citation>
    <scope>NUCLEOTIDE SEQUENCE</scope>
    <source>
        <strain evidence="1">CCFEE 5714</strain>
    </source>
</reference>
<evidence type="ECO:0000313" key="1">
    <source>
        <dbReference type="EMBL" id="KAK3716862.1"/>
    </source>
</evidence>
<gene>
    <name evidence="1" type="ORF">LTR37_006212</name>
</gene>
<proteinExistence type="predicted"/>
<organism evidence="1 2">
    <name type="scientific">Vermiconidia calcicola</name>
    <dbReference type="NCBI Taxonomy" id="1690605"/>
    <lineage>
        <taxon>Eukaryota</taxon>
        <taxon>Fungi</taxon>
        <taxon>Dikarya</taxon>
        <taxon>Ascomycota</taxon>
        <taxon>Pezizomycotina</taxon>
        <taxon>Dothideomycetes</taxon>
        <taxon>Dothideomycetidae</taxon>
        <taxon>Mycosphaerellales</taxon>
        <taxon>Extremaceae</taxon>
        <taxon>Vermiconidia</taxon>
    </lineage>
</organism>
<comment type="caution">
    <text evidence="1">The sequence shown here is derived from an EMBL/GenBank/DDBJ whole genome shotgun (WGS) entry which is preliminary data.</text>
</comment>
<dbReference type="EMBL" id="JAUTXU010000040">
    <property type="protein sequence ID" value="KAK3716862.1"/>
    <property type="molecule type" value="Genomic_DNA"/>
</dbReference>